<gene>
    <name evidence="1" type="ORF">ABT57_07760</name>
</gene>
<evidence type="ECO:0000313" key="1">
    <source>
        <dbReference type="EMBL" id="KLV10433.1"/>
    </source>
</evidence>
<organism evidence="1 2">
    <name type="scientific">Photobacterium ganghwense</name>
    <dbReference type="NCBI Taxonomy" id="320778"/>
    <lineage>
        <taxon>Bacteria</taxon>
        <taxon>Pseudomonadati</taxon>
        <taxon>Pseudomonadota</taxon>
        <taxon>Gammaproteobacteria</taxon>
        <taxon>Vibrionales</taxon>
        <taxon>Vibrionaceae</taxon>
        <taxon>Photobacterium</taxon>
    </lineage>
</organism>
<dbReference type="PATRIC" id="fig|320778.3.peg.1681"/>
<name>A0A0J1HFN6_9GAMM</name>
<dbReference type="AlphaFoldDB" id="A0A0J1HFN6"/>
<reference evidence="1 2" key="1">
    <citation type="submission" date="2015-05" db="EMBL/GenBank/DDBJ databases">
        <title>Photobacterium galathea sp. nov.</title>
        <authorList>
            <person name="Machado H."/>
            <person name="Gram L."/>
        </authorList>
    </citation>
    <scope>NUCLEOTIDE SEQUENCE [LARGE SCALE GENOMIC DNA]</scope>
    <source>
        <strain evidence="1 2">DSM 22954</strain>
    </source>
</reference>
<keyword evidence="2" id="KW-1185">Reference proteome</keyword>
<evidence type="ECO:0000313" key="2">
    <source>
        <dbReference type="Proteomes" id="UP000035909"/>
    </source>
</evidence>
<dbReference type="Proteomes" id="UP000035909">
    <property type="component" value="Unassembled WGS sequence"/>
</dbReference>
<accession>A0A0J1HFN6</accession>
<comment type="caution">
    <text evidence="1">The sequence shown here is derived from an EMBL/GenBank/DDBJ whole genome shotgun (WGS) entry which is preliminary data.</text>
</comment>
<dbReference type="EMBL" id="LDOU01000006">
    <property type="protein sequence ID" value="KLV10433.1"/>
    <property type="molecule type" value="Genomic_DNA"/>
</dbReference>
<dbReference type="OrthoDB" id="5824496at2"/>
<protein>
    <submittedName>
        <fullName evidence="1">Uncharacterized protein</fullName>
    </submittedName>
</protein>
<sequence>MNHRDRIEDLEQRIYFAYQEGDYQQAKMLENEVKKLKGQKSLFDSREPYSIEGRIYPDE</sequence>
<dbReference type="RefSeq" id="WP_047884598.1">
    <property type="nucleotide sequence ID" value="NZ_CP071326.1"/>
</dbReference>
<proteinExistence type="predicted"/>